<comment type="subcellular location">
    <subcellularLocation>
        <location evidence="1">Cell membrane</location>
        <topology evidence="1">Single-pass membrane protein</topology>
    </subcellularLocation>
    <subcellularLocation>
        <location evidence="7">Cell membrane</location>
        <topology evidence="7">Single-pass type II membrane protein</topology>
    </subcellularLocation>
</comment>
<evidence type="ECO:0000313" key="8">
    <source>
        <dbReference type="EMBL" id="QDU81503.1"/>
    </source>
</evidence>
<evidence type="ECO:0000256" key="4">
    <source>
        <dbReference type="ARBA" id="ARBA00022692"/>
    </source>
</evidence>
<dbReference type="Pfam" id="PF02472">
    <property type="entry name" value="ExbD"/>
    <property type="match status" value="1"/>
</dbReference>
<dbReference type="AlphaFoldDB" id="A0A518CQK9"/>
<accession>A0A518CQK9</accession>
<dbReference type="GO" id="GO:0022857">
    <property type="term" value="F:transmembrane transporter activity"/>
    <property type="evidence" value="ECO:0007669"/>
    <property type="project" value="InterPro"/>
</dbReference>
<evidence type="ECO:0000256" key="3">
    <source>
        <dbReference type="ARBA" id="ARBA00022475"/>
    </source>
</evidence>
<dbReference type="GO" id="GO:0005886">
    <property type="term" value="C:plasma membrane"/>
    <property type="evidence" value="ECO:0007669"/>
    <property type="project" value="UniProtKB-SubCell"/>
</dbReference>
<dbReference type="RefSeq" id="WP_144996898.1">
    <property type="nucleotide sequence ID" value="NZ_CP036281.1"/>
</dbReference>
<keyword evidence="3" id="KW-1003">Cell membrane</keyword>
<dbReference type="OrthoDB" id="281590at2"/>
<dbReference type="PANTHER" id="PTHR30558">
    <property type="entry name" value="EXBD MEMBRANE COMPONENT OF PMF-DRIVEN MACROMOLECULE IMPORT SYSTEM"/>
    <property type="match status" value="1"/>
</dbReference>
<dbReference type="Proteomes" id="UP000317178">
    <property type="component" value="Chromosome"/>
</dbReference>
<dbReference type="EMBL" id="CP036281">
    <property type="protein sequence ID" value="QDU81503.1"/>
    <property type="molecule type" value="Genomic_DNA"/>
</dbReference>
<keyword evidence="4 7" id="KW-0812">Transmembrane</keyword>
<evidence type="ECO:0000313" key="9">
    <source>
        <dbReference type="Proteomes" id="UP000317178"/>
    </source>
</evidence>
<gene>
    <name evidence="8" type="ORF">Pla110_32450</name>
</gene>
<evidence type="ECO:0000256" key="5">
    <source>
        <dbReference type="ARBA" id="ARBA00022989"/>
    </source>
</evidence>
<keyword evidence="7" id="KW-0653">Protein transport</keyword>
<keyword evidence="5" id="KW-1133">Transmembrane helix</keyword>
<dbReference type="PANTHER" id="PTHR30558:SF3">
    <property type="entry name" value="BIOPOLYMER TRANSPORT PROTEIN EXBD-RELATED"/>
    <property type="match status" value="1"/>
</dbReference>
<evidence type="ECO:0000256" key="6">
    <source>
        <dbReference type="ARBA" id="ARBA00023136"/>
    </source>
</evidence>
<dbReference type="KEGG" id="plon:Pla110_32450"/>
<dbReference type="InterPro" id="IPR003400">
    <property type="entry name" value="ExbD"/>
</dbReference>
<organism evidence="8 9">
    <name type="scientific">Polystyrenella longa</name>
    <dbReference type="NCBI Taxonomy" id="2528007"/>
    <lineage>
        <taxon>Bacteria</taxon>
        <taxon>Pseudomonadati</taxon>
        <taxon>Planctomycetota</taxon>
        <taxon>Planctomycetia</taxon>
        <taxon>Planctomycetales</taxon>
        <taxon>Planctomycetaceae</taxon>
        <taxon>Polystyrenella</taxon>
    </lineage>
</organism>
<evidence type="ECO:0000256" key="7">
    <source>
        <dbReference type="RuleBase" id="RU003879"/>
    </source>
</evidence>
<keyword evidence="7" id="KW-0813">Transport</keyword>
<protein>
    <submittedName>
        <fullName evidence="8">Biopolymer transport protein ExbD/TolR</fullName>
    </submittedName>
</protein>
<evidence type="ECO:0000256" key="2">
    <source>
        <dbReference type="ARBA" id="ARBA00005811"/>
    </source>
</evidence>
<reference evidence="8 9" key="1">
    <citation type="submission" date="2019-02" db="EMBL/GenBank/DDBJ databases">
        <title>Deep-cultivation of Planctomycetes and their phenomic and genomic characterization uncovers novel biology.</title>
        <authorList>
            <person name="Wiegand S."/>
            <person name="Jogler M."/>
            <person name="Boedeker C."/>
            <person name="Pinto D."/>
            <person name="Vollmers J."/>
            <person name="Rivas-Marin E."/>
            <person name="Kohn T."/>
            <person name="Peeters S.H."/>
            <person name="Heuer A."/>
            <person name="Rast P."/>
            <person name="Oberbeckmann S."/>
            <person name="Bunk B."/>
            <person name="Jeske O."/>
            <person name="Meyerdierks A."/>
            <person name="Storesund J.E."/>
            <person name="Kallscheuer N."/>
            <person name="Luecker S."/>
            <person name="Lage O.M."/>
            <person name="Pohl T."/>
            <person name="Merkel B.J."/>
            <person name="Hornburger P."/>
            <person name="Mueller R.-W."/>
            <person name="Bruemmer F."/>
            <person name="Labrenz M."/>
            <person name="Spormann A.M."/>
            <person name="Op den Camp H."/>
            <person name="Overmann J."/>
            <person name="Amann R."/>
            <person name="Jetten M.S.M."/>
            <person name="Mascher T."/>
            <person name="Medema M.H."/>
            <person name="Devos D.P."/>
            <person name="Kaster A.-K."/>
            <person name="Ovreas L."/>
            <person name="Rohde M."/>
            <person name="Galperin M.Y."/>
            <person name="Jogler C."/>
        </authorList>
    </citation>
    <scope>NUCLEOTIDE SEQUENCE [LARGE SCALE GENOMIC DNA]</scope>
    <source>
        <strain evidence="8 9">Pla110</strain>
    </source>
</reference>
<keyword evidence="6" id="KW-0472">Membrane</keyword>
<evidence type="ECO:0000256" key="1">
    <source>
        <dbReference type="ARBA" id="ARBA00004162"/>
    </source>
</evidence>
<dbReference type="Gene3D" id="3.30.420.270">
    <property type="match status" value="1"/>
</dbReference>
<name>A0A518CQK9_9PLAN</name>
<sequence length="152" mass="17283">MRIPTYRQMRTRDTERVMTPMIDVVFLLLIFFVCASAGRLKEFLLPTPLAAGNVESQTPNEKRPPVDRAWITLDQTTEGVSLIKINDRELSSLDELETNLRELASFTTEMPVIIDAGDEVTMQTVLEIYDLCQAVKFEQISFAIDPQTETLN</sequence>
<comment type="similarity">
    <text evidence="2 7">Belongs to the ExbD/TolR family.</text>
</comment>
<keyword evidence="9" id="KW-1185">Reference proteome</keyword>
<dbReference type="GO" id="GO:0015031">
    <property type="term" value="P:protein transport"/>
    <property type="evidence" value="ECO:0007669"/>
    <property type="project" value="UniProtKB-KW"/>
</dbReference>
<proteinExistence type="inferred from homology"/>